<accession>X6NGT1</accession>
<dbReference type="SUPFAM" id="SSF55811">
    <property type="entry name" value="Nudix"/>
    <property type="match status" value="1"/>
</dbReference>
<evidence type="ECO:0000256" key="1">
    <source>
        <dbReference type="SAM" id="MobiDB-lite"/>
    </source>
</evidence>
<dbReference type="AlphaFoldDB" id="X6NGT1"/>
<sequence length="284" mass="32487">NYYPGTKWIRMKERENPWKKGEEEEEEEYKPEIYDPVDPSKIKVANGPDEGIEKVENGKVKYKFNEIDNGINRKSYLGEYKIVNNLPRNPIGKTGIKGRGQLWRWGPNHAADPIVTRWKIDKTTNSKIIDPISKKPILEFIAILRKDGGGWAIPGGMVESGDTVSNTLKKEFGEEALNSLDSNLTTEQKKSLESSLNYFFSHSQFSHLIFKGYVDDPRNTDNSWIETVAVNFHDDQGIYASRFPLHAGDDAASVTWMTVSDHLQLYASHKLFLHQVALFHHAHW</sequence>
<feature type="region of interest" description="Disordered" evidence="1">
    <location>
        <begin position="13"/>
        <end position="49"/>
    </location>
</feature>
<dbReference type="OrthoDB" id="9972248at2759"/>
<dbReference type="InterPro" id="IPR000086">
    <property type="entry name" value="NUDIX_hydrolase_dom"/>
</dbReference>
<dbReference type="Pfam" id="PF00293">
    <property type="entry name" value="NUDIX"/>
    <property type="match status" value="1"/>
</dbReference>
<dbReference type="GO" id="GO:0047631">
    <property type="term" value="F:ADP-ribose diphosphatase activity"/>
    <property type="evidence" value="ECO:0007669"/>
    <property type="project" value="InterPro"/>
</dbReference>
<dbReference type="Proteomes" id="UP000023152">
    <property type="component" value="Unassembled WGS sequence"/>
</dbReference>
<organism evidence="3 4">
    <name type="scientific">Reticulomyxa filosa</name>
    <dbReference type="NCBI Taxonomy" id="46433"/>
    <lineage>
        <taxon>Eukaryota</taxon>
        <taxon>Sar</taxon>
        <taxon>Rhizaria</taxon>
        <taxon>Retaria</taxon>
        <taxon>Foraminifera</taxon>
        <taxon>Monothalamids</taxon>
        <taxon>Reticulomyxidae</taxon>
        <taxon>Reticulomyxa</taxon>
    </lineage>
</organism>
<evidence type="ECO:0000313" key="3">
    <source>
        <dbReference type="EMBL" id="ETO25525.1"/>
    </source>
</evidence>
<dbReference type="Gene3D" id="3.90.79.10">
    <property type="entry name" value="Nucleoside Triphosphate Pyrophosphohydrolase"/>
    <property type="match status" value="1"/>
</dbReference>
<dbReference type="PANTHER" id="PTHR13030">
    <property type="entry name" value="NUDIX HYDROLASE"/>
    <property type="match status" value="1"/>
</dbReference>
<dbReference type="CDD" id="cd03670">
    <property type="entry name" value="NUDIX_ADPRase_Nudt9"/>
    <property type="match status" value="1"/>
</dbReference>
<feature type="domain" description="Nudix hydrolase" evidence="2">
    <location>
        <begin position="119"/>
        <end position="279"/>
    </location>
</feature>
<dbReference type="InterPro" id="IPR015797">
    <property type="entry name" value="NUDIX_hydrolase-like_dom_sf"/>
</dbReference>
<dbReference type="EMBL" id="ASPP01008463">
    <property type="protein sequence ID" value="ETO25525.1"/>
    <property type="molecule type" value="Genomic_DNA"/>
</dbReference>
<feature type="compositionally biased region" description="Basic and acidic residues" evidence="1">
    <location>
        <begin position="30"/>
        <end position="41"/>
    </location>
</feature>
<comment type="caution">
    <text evidence="3">The sequence shown here is derived from an EMBL/GenBank/DDBJ whole genome shotgun (WGS) entry which is preliminary data.</text>
</comment>
<keyword evidence="4" id="KW-1185">Reference proteome</keyword>
<gene>
    <name evidence="3" type="ORF">RFI_11612</name>
</gene>
<dbReference type="Pfam" id="PF25969">
    <property type="entry name" value="NUDT9_N"/>
    <property type="match status" value="1"/>
</dbReference>
<name>X6NGT1_RETFI</name>
<protein>
    <recommendedName>
        <fullName evidence="2">Nudix hydrolase domain-containing protein</fullName>
    </recommendedName>
</protein>
<feature type="compositionally biased region" description="Basic and acidic residues" evidence="1">
    <location>
        <begin position="13"/>
        <end position="22"/>
    </location>
</feature>
<reference evidence="3 4" key="1">
    <citation type="journal article" date="2013" name="Curr. Biol.">
        <title>The Genome of the Foraminiferan Reticulomyxa filosa.</title>
        <authorList>
            <person name="Glockner G."/>
            <person name="Hulsmann N."/>
            <person name="Schleicher M."/>
            <person name="Noegel A.A."/>
            <person name="Eichinger L."/>
            <person name="Gallinger C."/>
            <person name="Pawlowski J."/>
            <person name="Sierra R."/>
            <person name="Euteneuer U."/>
            <person name="Pillet L."/>
            <person name="Moustafa A."/>
            <person name="Platzer M."/>
            <person name="Groth M."/>
            <person name="Szafranski K."/>
            <person name="Schliwa M."/>
        </authorList>
    </citation>
    <scope>NUCLEOTIDE SEQUENCE [LARGE SCALE GENOMIC DNA]</scope>
</reference>
<dbReference type="PANTHER" id="PTHR13030:SF8">
    <property type="entry name" value="ADP-RIBOSE PYROPHOSPHATASE, MITOCHONDRIAL"/>
    <property type="match status" value="1"/>
</dbReference>
<dbReference type="InterPro" id="IPR039989">
    <property type="entry name" value="NUDT9"/>
</dbReference>
<dbReference type="PROSITE" id="PS51462">
    <property type="entry name" value="NUDIX"/>
    <property type="match status" value="1"/>
</dbReference>
<feature type="non-terminal residue" evidence="3">
    <location>
        <position position="1"/>
    </location>
</feature>
<proteinExistence type="predicted"/>
<evidence type="ECO:0000313" key="4">
    <source>
        <dbReference type="Proteomes" id="UP000023152"/>
    </source>
</evidence>
<evidence type="ECO:0000259" key="2">
    <source>
        <dbReference type="PROSITE" id="PS51462"/>
    </source>
</evidence>